<protein>
    <submittedName>
        <fullName evidence="1">Uncharacterized protein</fullName>
    </submittedName>
</protein>
<keyword evidence="2" id="KW-1185">Reference proteome</keyword>
<dbReference type="RefSeq" id="WP_144993237.1">
    <property type="nucleotide sequence ID" value="NZ_CP036281.1"/>
</dbReference>
<evidence type="ECO:0000313" key="1">
    <source>
        <dbReference type="EMBL" id="QDU78995.1"/>
    </source>
</evidence>
<proteinExistence type="predicted"/>
<dbReference type="OrthoDB" id="288287at2"/>
<name>A0A518CID1_9PLAN</name>
<reference evidence="1 2" key="1">
    <citation type="submission" date="2019-02" db="EMBL/GenBank/DDBJ databases">
        <title>Deep-cultivation of Planctomycetes and their phenomic and genomic characterization uncovers novel biology.</title>
        <authorList>
            <person name="Wiegand S."/>
            <person name="Jogler M."/>
            <person name="Boedeker C."/>
            <person name="Pinto D."/>
            <person name="Vollmers J."/>
            <person name="Rivas-Marin E."/>
            <person name="Kohn T."/>
            <person name="Peeters S.H."/>
            <person name="Heuer A."/>
            <person name="Rast P."/>
            <person name="Oberbeckmann S."/>
            <person name="Bunk B."/>
            <person name="Jeske O."/>
            <person name="Meyerdierks A."/>
            <person name="Storesund J.E."/>
            <person name="Kallscheuer N."/>
            <person name="Luecker S."/>
            <person name="Lage O.M."/>
            <person name="Pohl T."/>
            <person name="Merkel B.J."/>
            <person name="Hornburger P."/>
            <person name="Mueller R.-W."/>
            <person name="Bruemmer F."/>
            <person name="Labrenz M."/>
            <person name="Spormann A.M."/>
            <person name="Op den Camp H."/>
            <person name="Overmann J."/>
            <person name="Amann R."/>
            <person name="Jetten M.S.M."/>
            <person name="Mascher T."/>
            <person name="Medema M.H."/>
            <person name="Devos D.P."/>
            <person name="Kaster A.-K."/>
            <person name="Ovreas L."/>
            <person name="Rohde M."/>
            <person name="Galperin M.Y."/>
            <person name="Jogler C."/>
        </authorList>
    </citation>
    <scope>NUCLEOTIDE SEQUENCE [LARGE SCALE GENOMIC DNA]</scope>
    <source>
        <strain evidence="1 2">Pla110</strain>
    </source>
</reference>
<sequence>MSDKFVQQFLGATNTKEALEWLQTSPGPGQRFLGEGLSQEQSIEFVQQFYDAGAQEVLAVEIDDYEGGFENTGKLVIELPEESDSRAVLLDMIGKIAVEKGFEPDQDSGQQYVFLMLD</sequence>
<dbReference type="KEGG" id="plon:Pla110_06990"/>
<accession>A0A518CID1</accession>
<gene>
    <name evidence="1" type="ORF">Pla110_06990</name>
</gene>
<dbReference type="Proteomes" id="UP000317178">
    <property type="component" value="Chromosome"/>
</dbReference>
<evidence type="ECO:0000313" key="2">
    <source>
        <dbReference type="Proteomes" id="UP000317178"/>
    </source>
</evidence>
<organism evidence="1 2">
    <name type="scientific">Polystyrenella longa</name>
    <dbReference type="NCBI Taxonomy" id="2528007"/>
    <lineage>
        <taxon>Bacteria</taxon>
        <taxon>Pseudomonadati</taxon>
        <taxon>Planctomycetota</taxon>
        <taxon>Planctomycetia</taxon>
        <taxon>Planctomycetales</taxon>
        <taxon>Planctomycetaceae</taxon>
        <taxon>Polystyrenella</taxon>
    </lineage>
</organism>
<dbReference type="AlphaFoldDB" id="A0A518CID1"/>
<dbReference type="EMBL" id="CP036281">
    <property type="protein sequence ID" value="QDU78995.1"/>
    <property type="molecule type" value="Genomic_DNA"/>
</dbReference>